<sequence length="487" mass="55187">MLPLSFVEGEGFKEVLQFLEPDYDIPSRRTITARIELQHESSVSKLKSTLATVDFVAITSDSWTALTTESYVTITCHFIADTKVNSYVLQTRAMEERHSAANLADYLKTSVEQWGLDGKVVACVHDNASNMIAANRDVNWESVPCFAHTLQLAINDGFKVASMNRLIGACGRLVGHFHHSTIASNALKQKQRQLELPLHKLVQYCKTRWNSAADMLARLHEQRWAITAVLSDRTVTKLADAKTLELIDDHWQTIEEMLPVLQSLKTASEALGGENYVSVSMVYPLVQSLLCRHLQICHGESQKVAEFKNIVAASLKQRINPANLENAGKTPLLASALDPRHKHLRFLDENMREVVRKKLFEHYQSIFLDASGADAATNDEEDAAMPARRKRLSQFFGDDYRESSRDEWEQFLLEPCIPPDEDPIQWWNENTKRFTKLSRLAHRYLCVPATSVPSERVFSAAGLIVNRLRSRLSPDHVDMLVFLNKNM</sequence>
<evidence type="ECO:0000313" key="4">
    <source>
        <dbReference type="Proteomes" id="UP001558613"/>
    </source>
</evidence>
<dbReference type="Pfam" id="PF05699">
    <property type="entry name" value="Dimer_Tnp_hAT"/>
    <property type="match status" value="1"/>
</dbReference>
<dbReference type="SUPFAM" id="SSF53098">
    <property type="entry name" value="Ribonuclease H-like"/>
    <property type="match status" value="1"/>
</dbReference>
<feature type="domain" description="HAT C-terminal dimerisation" evidence="1">
    <location>
        <begin position="407"/>
        <end position="487"/>
    </location>
</feature>
<proteinExistence type="predicted"/>
<dbReference type="EMBL" id="JAYMGO010000018">
    <property type="protein sequence ID" value="KAL1257066.1"/>
    <property type="molecule type" value="Genomic_DNA"/>
</dbReference>
<dbReference type="InterPro" id="IPR008906">
    <property type="entry name" value="HATC_C_dom"/>
</dbReference>
<dbReference type="PANTHER" id="PTHR46481">
    <property type="entry name" value="ZINC FINGER BED DOMAIN-CONTAINING PROTEIN 4"/>
    <property type="match status" value="1"/>
</dbReference>
<protein>
    <recommendedName>
        <fullName evidence="1">HAT C-terminal dimerisation domain-containing protein</fullName>
    </recommendedName>
</protein>
<evidence type="ECO:0000313" key="3">
    <source>
        <dbReference type="EMBL" id="KAL1261928.1"/>
    </source>
</evidence>
<comment type="caution">
    <text evidence="3">The sequence shown here is derived from an EMBL/GenBank/DDBJ whole genome shotgun (WGS) entry which is preliminary data.</text>
</comment>
<keyword evidence="4" id="KW-1185">Reference proteome</keyword>
<organism evidence="3 4">
    <name type="scientific">Cirrhinus molitorella</name>
    <name type="common">mud carp</name>
    <dbReference type="NCBI Taxonomy" id="172907"/>
    <lineage>
        <taxon>Eukaryota</taxon>
        <taxon>Metazoa</taxon>
        <taxon>Chordata</taxon>
        <taxon>Craniata</taxon>
        <taxon>Vertebrata</taxon>
        <taxon>Euteleostomi</taxon>
        <taxon>Actinopterygii</taxon>
        <taxon>Neopterygii</taxon>
        <taxon>Teleostei</taxon>
        <taxon>Ostariophysi</taxon>
        <taxon>Cypriniformes</taxon>
        <taxon>Cyprinidae</taxon>
        <taxon>Labeoninae</taxon>
        <taxon>Labeonini</taxon>
        <taxon>Cirrhinus</taxon>
    </lineage>
</organism>
<dbReference type="PANTHER" id="PTHR46481:SF9">
    <property type="entry name" value="ZINC FINGER BED DOMAIN-CONTAINING PROTEIN 1-LIKE"/>
    <property type="match status" value="1"/>
</dbReference>
<evidence type="ECO:0000313" key="2">
    <source>
        <dbReference type="EMBL" id="KAL1257066.1"/>
    </source>
</evidence>
<dbReference type="InterPro" id="IPR012337">
    <property type="entry name" value="RNaseH-like_sf"/>
</dbReference>
<dbReference type="Proteomes" id="UP001558613">
    <property type="component" value="Unassembled WGS sequence"/>
</dbReference>
<dbReference type="SUPFAM" id="SSF140996">
    <property type="entry name" value="Hermes dimerisation domain"/>
    <property type="match status" value="1"/>
</dbReference>
<dbReference type="EMBL" id="JAYMGO010000014">
    <property type="protein sequence ID" value="KAL1261928.1"/>
    <property type="molecule type" value="Genomic_DNA"/>
</dbReference>
<name>A0ABR3M9Z4_9TELE</name>
<dbReference type="InterPro" id="IPR052035">
    <property type="entry name" value="ZnF_BED_domain_contain"/>
</dbReference>
<gene>
    <name evidence="3" type="ORF">QQF64_007193</name>
    <name evidence="2" type="ORF">QQF64_012611</name>
</gene>
<accession>A0ABR3M9Z4</accession>
<evidence type="ECO:0000259" key="1">
    <source>
        <dbReference type="Pfam" id="PF05699"/>
    </source>
</evidence>
<reference evidence="3 4" key="1">
    <citation type="submission" date="2023-09" db="EMBL/GenBank/DDBJ databases">
        <authorList>
            <person name="Wang M."/>
        </authorList>
    </citation>
    <scope>NUCLEOTIDE SEQUENCE [LARGE SCALE GENOMIC DNA]</scope>
    <source>
        <strain evidence="3">GT-2023</strain>
        <tissue evidence="3">Liver</tissue>
    </source>
</reference>